<organism evidence="1 2">
    <name type="scientific">Novosphingobium chloroacetimidivorans</name>
    <dbReference type="NCBI Taxonomy" id="1428314"/>
    <lineage>
        <taxon>Bacteria</taxon>
        <taxon>Pseudomonadati</taxon>
        <taxon>Pseudomonadota</taxon>
        <taxon>Alphaproteobacteria</taxon>
        <taxon>Sphingomonadales</taxon>
        <taxon>Sphingomonadaceae</taxon>
        <taxon>Novosphingobium</taxon>
    </lineage>
</organism>
<sequence>MIESLVGFPVAARQPADSSPAMAAIAHIADPIPLSRRPFGRVLVEKAQKSLQHHEHDPFRRTAAFDFEKLEFWSQRRAPRYVVYYGKLFIYLRIAVCNADAWLIAKCCGRVALTARKRDG</sequence>
<dbReference type="AlphaFoldDB" id="A0A7W7NVY5"/>
<proteinExistence type="predicted"/>
<name>A0A7W7NVY5_9SPHN</name>
<evidence type="ECO:0000313" key="2">
    <source>
        <dbReference type="Proteomes" id="UP000555448"/>
    </source>
</evidence>
<reference evidence="1 2" key="1">
    <citation type="submission" date="2020-08" db="EMBL/GenBank/DDBJ databases">
        <title>Functional genomics of gut bacteria from endangered species of beetles.</title>
        <authorList>
            <person name="Carlos-Shanley C."/>
        </authorList>
    </citation>
    <scope>NUCLEOTIDE SEQUENCE [LARGE SCALE GENOMIC DNA]</scope>
    <source>
        <strain evidence="1 2">S00245</strain>
    </source>
</reference>
<dbReference type="RefSeq" id="WP_184242896.1">
    <property type="nucleotide sequence ID" value="NZ_JACHLR010000003.1"/>
</dbReference>
<protein>
    <submittedName>
        <fullName evidence="1">Uncharacterized protein</fullName>
    </submittedName>
</protein>
<dbReference type="EMBL" id="JACHLR010000003">
    <property type="protein sequence ID" value="MBB4857617.1"/>
    <property type="molecule type" value="Genomic_DNA"/>
</dbReference>
<dbReference type="Proteomes" id="UP000555448">
    <property type="component" value="Unassembled WGS sequence"/>
</dbReference>
<evidence type="ECO:0000313" key="1">
    <source>
        <dbReference type="EMBL" id="MBB4857617.1"/>
    </source>
</evidence>
<accession>A0A7W7NVY5</accession>
<comment type="caution">
    <text evidence="1">The sequence shown here is derived from an EMBL/GenBank/DDBJ whole genome shotgun (WGS) entry which is preliminary data.</text>
</comment>
<gene>
    <name evidence="1" type="ORF">HNO88_000928</name>
</gene>
<keyword evidence="2" id="KW-1185">Reference proteome</keyword>